<dbReference type="InterPro" id="IPR003018">
    <property type="entry name" value="GAF"/>
</dbReference>
<comment type="similarity">
    <text evidence="2">In the N-terminal section; belongs to the phytochrome family.</text>
</comment>
<evidence type="ECO:0000256" key="11">
    <source>
        <dbReference type="ARBA" id="ARBA00055745"/>
    </source>
</evidence>
<gene>
    <name evidence="14" type="ORF">DSM106972_035340</name>
</gene>
<feature type="domain" description="Phytochrome chromophore attachment site" evidence="12">
    <location>
        <begin position="145"/>
        <end position="303"/>
    </location>
</feature>
<dbReference type="SMART" id="SM00065">
    <property type="entry name" value="GAF"/>
    <property type="match status" value="1"/>
</dbReference>
<dbReference type="SMART" id="SM00388">
    <property type="entry name" value="HisKA"/>
    <property type="match status" value="1"/>
</dbReference>
<keyword evidence="4" id="KW-0600">Photoreceptor protein</keyword>
<dbReference type="GO" id="GO:0030295">
    <property type="term" value="F:protein kinase activator activity"/>
    <property type="evidence" value="ECO:0007669"/>
    <property type="project" value="TreeGrafter"/>
</dbReference>
<dbReference type="InterPro" id="IPR043150">
    <property type="entry name" value="Phytochrome_PHY_sf"/>
</dbReference>
<dbReference type="InterPro" id="IPR050351">
    <property type="entry name" value="BphY/WalK/GraS-like"/>
</dbReference>
<evidence type="ECO:0000256" key="9">
    <source>
        <dbReference type="ARBA" id="ARBA00022991"/>
    </source>
</evidence>
<dbReference type="InterPro" id="IPR003661">
    <property type="entry name" value="HisK_dim/P_dom"/>
</dbReference>
<evidence type="ECO:0000256" key="2">
    <source>
        <dbReference type="ARBA" id="ARBA00006402"/>
    </source>
</evidence>
<dbReference type="SUPFAM" id="SSF55781">
    <property type="entry name" value="GAF domain-like"/>
    <property type="match status" value="2"/>
</dbReference>
<dbReference type="InterPro" id="IPR035965">
    <property type="entry name" value="PAS-like_dom_sf"/>
</dbReference>
<dbReference type="Gene3D" id="3.30.450.270">
    <property type="match status" value="1"/>
</dbReference>
<evidence type="ECO:0000256" key="6">
    <source>
        <dbReference type="ARBA" id="ARBA00022606"/>
    </source>
</evidence>
<dbReference type="InterPro" id="IPR013654">
    <property type="entry name" value="PAS_2"/>
</dbReference>
<accession>A0A3S1CKK8</accession>
<dbReference type="InterPro" id="IPR029016">
    <property type="entry name" value="GAF-like_dom_sf"/>
</dbReference>
<dbReference type="GO" id="GO:0000156">
    <property type="term" value="F:phosphorelay response regulator activity"/>
    <property type="evidence" value="ECO:0007669"/>
    <property type="project" value="TreeGrafter"/>
</dbReference>
<dbReference type="SUPFAM" id="SSF55874">
    <property type="entry name" value="ATPase domain of HSP90 chaperone/DNA topoisomerase II/histidine kinase"/>
    <property type="match status" value="1"/>
</dbReference>
<evidence type="ECO:0000259" key="12">
    <source>
        <dbReference type="PROSITE" id="PS50046"/>
    </source>
</evidence>
<dbReference type="PROSITE" id="PS50109">
    <property type="entry name" value="HIS_KIN"/>
    <property type="match status" value="1"/>
</dbReference>
<dbReference type="Gene3D" id="3.30.565.10">
    <property type="entry name" value="Histidine kinase-like ATPase, C-terminal domain"/>
    <property type="match status" value="1"/>
</dbReference>
<dbReference type="Pfam" id="PF00360">
    <property type="entry name" value="PHY"/>
    <property type="match status" value="1"/>
</dbReference>
<dbReference type="Pfam" id="PF01590">
    <property type="entry name" value="GAF"/>
    <property type="match status" value="1"/>
</dbReference>
<keyword evidence="8 14" id="KW-0418">Kinase</keyword>
<evidence type="ECO:0000256" key="3">
    <source>
        <dbReference type="ARBA" id="ARBA00012438"/>
    </source>
</evidence>
<dbReference type="EC" id="2.7.13.3" evidence="3"/>
<dbReference type="PANTHER" id="PTHR42878">
    <property type="entry name" value="TWO-COMPONENT HISTIDINE KINASE"/>
    <property type="match status" value="1"/>
</dbReference>
<dbReference type="SUPFAM" id="SSF47384">
    <property type="entry name" value="Homodimeric domain of signal transducing histidine kinase"/>
    <property type="match status" value="1"/>
</dbReference>
<dbReference type="PRINTS" id="PR01033">
    <property type="entry name" value="PHYTOCHROME"/>
</dbReference>
<dbReference type="Proteomes" id="UP000271624">
    <property type="component" value="Unassembled WGS sequence"/>
</dbReference>
<dbReference type="PANTHER" id="PTHR42878:SF15">
    <property type="entry name" value="BACTERIOPHYTOCHROME"/>
    <property type="match status" value="1"/>
</dbReference>
<keyword evidence="6" id="KW-0716">Sensory transduction</keyword>
<dbReference type="CDD" id="cd00082">
    <property type="entry name" value="HisKA"/>
    <property type="match status" value="1"/>
</dbReference>
<dbReference type="FunFam" id="3.30.565.10:FF:000006">
    <property type="entry name" value="Sensor histidine kinase WalK"/>
    <property type="match status" value="1"/>
</dbReference>
<dbReference type="Pfam" id="PF02518">
    <property type="entry name" value="HATPase_c"/>
    <property type="match status" value="1"/>
</dbReference>
<dbReference type="OrthoDB" id="9760752at2"/>
<dbReference type="InterPro" id="IPR036097">
    <property type="entry name" value="HisK_dim/P_sf"/>
</dbReference>
<dbReference type="PROSITE" id="PS50046">
    <property type="entry name" value="PHYTOCHROME_2"/>
    <property type="match status" value="1"/>
</dbReference>
<dbReference type="Pfam" id="PF00512">
    <property type="entry name" value="HisKA"/>
    <property type="match status" value="1"/>
</dbReference>
<organism evidence="14 15">
    <name type="scientific">Dulcicalothrix desertica PCC 7102</name>
    <dbReference type="NCBI Taxonomy" id="232991"/>
    <lineage>
        <taxon>Bacteria</taxon>
        <taxon>Bacillati</taxon>
        <taxon>Cyanobacteriota</taxon>
        <taxon>Cyanophyceae</taxon>
        <taxon>Nostocales</taxon>
        <taxon>Calotrichaceae</taxon>
        <taxon>Dulcicalothrix</taxon>
    </lineage>
</organism>
<feature type="domain" description="Histidine kinase" evidence="13">
    <location>
        <begin position="529"/>
        <end position="746"/>
    </location>
</feature>
<evidence type="ECO:0000256" key="8">
    <source>
        <dbReference type="ARBA" id="ARBA00022777"/>
    </source>
</evidence>
<protein>
    <recommendedName>
        <fullName evidence="3">histidine kinase</fullName>
        <ecNumber evidence="3">2.7.13.3</ecNumber>
    </recommendedName>
</protein>
<dbReference type="GO" id="GO:0007234">
    <property type="term" value="P:osmosensory signaling via phosphorelay pathway"/>
    <property type="evidence" value="ECO:0007669"/>
    <property type="project" value="TreeGrafter"/>
</dbReference>
<dbReference type="Gene3D" id="1.10.287.130">
    <property type="match status" value="1"/>
</dbReference>
<keyword evidence="15" id="KW-1185">Reference proteome</keyword>
<dbReference type="InterPro" id="IPR036890">
    <property type="entry name" value="HATPase_C_sf"/>
</dbReference>
<evidence type="ECO:0000313" key="15">
    <source>
        <dbReference type="Proteomes" id="UP000271624"/>
    </source>
</evidence>
<comment type="catalytic activity">
    <reaction evidence="1">
        <text>ATP + protein L-histidine = ADP + protein N-phospho-L-histidine.</text>
        <dbReference type="EC" id="2.7.13.3"/>
    </reaction>
</comment>
<dbReference type="GO" id="GO:0009584">
    <property type="term" value="P:detection of visible light"/>
    <property type="evidence" value="ECO:0007669"/>
    <property type="project" value="InterPro"/>
</dbReference>
<dbReference type="GO" id="GO:0006355">
    <property type="term" value="P:regulation of DNA-templated transcription"/>
    <property type="evidence" value="ECO:0007669"/>
    <property type="project" value="InterPro"/>
</dbReference>
<sequence length="746" mass="84801">MTSKIFQEPNYNHIHIPGSIQPHGVLIALSLSLSILQVSENVEEYLNVKPENLLNQPLSTLLGAEYIQALQDLLTSTSQTPTSFNFLKVILNTANGEKYFDATIHKSESTIILELEPTFTKTEMSFLNFRSLIGDAVSQIQQTSKLSDFLNLVVSKLRNLTQFERVMTYKFDESGAGSVVAEAKHQELISYLGLHYPESDIPETARRLYKRCSLRYIPNLNAQQSNLIPRDNPHTSQPLDLSNAILRSIDNCCIEYHQNMGVSALFVIPLIYDQKLWGLITCHNSNPKYLTSEVRTACAFLGQIVSLELGNKIVTEEFDYKNKLKLLQSQFIATISSADNFIDALIHPQLRLLDVVSANGCAVCFDDEITLIGATPSLEEVQKLIEWCQNTIDEDLFSTDSLPKIYPDAEAFKDFASGLLVLRISRIRRYYILWFRPEVIQTVNWAGAPNALYEFTADGSLKLSPRKSFEVWKGIVRLTSLPWMQCELDSAIDLRNAMVGIVLNKTDELAKINLELQRSNQELDSFAYVASHDLKEPLRGIHNYSNILIEDYAHLFDAEGLDYLNTLVTLTQRMDTLIDVLLRLSQLGQAELRKQFIDLNDLLNNIIEMFRASRTKDNFEIRILQHLPVIECDPILINELFTNLISNAFKYNEQPHKWVEIGYLEGQIHKNDTLSPVFYVRDNGIGIQPHHQEIIFRLFKRLHPREKYGGGTGAGLAIAKKIVQRHGGKIWVESTYGHGSTFLFIL</sequence>
<dbReference type="InterPro" id="IPR013515">
    <property type="entry name" value="Phytochrome_cen-reg"/>
</dbReference>
<reference evidence="14" key="2">
    <citation type="journal article" date="2019" name="Genome Biol. Evol.">
        <title>Day and night: Metabolic profiles and evolutionary relationships of six axenic non-marine cyanobacteria.</title>
        <authorList>
            <person name="Will S.E."/>
            <person name="Henke P."/>
            <person name="Boedeker C."/>
            <person name="Huang S."/>
            <person name="Brinkmann H."/>
            <person name="Rohde M."/>
            <person name="Jarek M."/>
            <person name="Friedl T."/>
            <person name="Seufert S."/>
            <person name="Schumacher M."/>
            <person name="Overmann J."/>
            <person name="Neumann-Schaal M."/>
            <person name="Petersen J."/>
        </authorList>
    </citation>
    <scope>NUCLEOTIDE SEQUENCE [LARGE SCALE GENOMIC DNA]</scope>
    <source>
        <strain evidence="14">PCC 7102</strain>
    </source>
</reference>
<keyword evidence="10" id="KW-0675">Receptor</keyword>
<evidence type="ECO:0000256" key="4">
    <source>
        <dbReference type="ARBA" id="ARBA00022543"/>
    </source>
</evidence>
<evidence type="ECO:0000256" key="7">
    <source>
        <dbReference type="ARBA" id="ARBA00022679"/>
    </source>
</evidence>
<evidence type="ECO:0000256" key="1">
    <source>
        <dbReference type="ARBA" id="ARBA00000085"/>
    </source>
</evidence>
<evidence type="ECO:0000259" key="13">
    <source>
        <dbReference type="PROSITE" id="PS50109"/>
    </source>
</evidence>
<dbReference type="GO" id="GO:0000155">
    <property type="term" value="F:phosphorelay sensor kinase activity"/>
    <property type="evidence" value="ECO:0007669"/>
    <property type="project" value="InterPro"/>
</dbReference>
<comment type="function">
    <text evidence="11">Photoreceptor which exists in two forms that are reversibly interconvertible by light: the R form that absorbs maximally in the red region of the spectrum and the FR form that absorbs maximally in the far-red region.</text>
</comment>
<evidence type="ECO:0000256" key="10">
    <source>
        <dbReference type="ARBA" id="ARBA00023170"/>
    </source>
</evidence>
<dbReference type="Gene3D" id="3.30.450.20">
    <property type="entry name" value="PAS domain"/>
    <property type="match status" value="1"/>
</dbReference>
<dbReference type="SMART" id="SM00387">
    <property type="entry name" value="HATPase_c"/>
    <property type="match status" value="1"/>
</dbReference>
<dbReference type="RefSeq" id="WP_127082001.1">
    <property type="nucleotide sequence ID" value="NZ_RSCL01000008.1"/>
</dbReference>
<evidence type="ECO:0000256" key="5">
    <source>
        <dbReference type="ARBA" id="ARBA00022553"/>
    </source>
</evidence>
<comment type="caution">
    <text evidence="14">The sequence shown here is derived from an EMBL/GenBank/DDBJ whole genome shotgun (WGS) entry which is preliminary data.</text>
</comment>
<proteinExistence type="inferred from homology"/>
<keyword evidence="9" id="KW-0157">Chromophore</keyword>
<dbReference type="GO" id="GO:0009881">
    <property type="term" value="F:photoreceptor activity"/>
    <property type="evidence" value="ECO:0007669"/>
    <property type="project" value="UniProtKB-KW"/>
</dbReference>
<keyword evidence="5" id="KW-0597">Phosphoprotein</keyword>
<dbReference type="InterPro" id="IPR005467">
    <property type="entry name" value="His_kinase_dom"/>
</dbReference>
<dbReference type="Gene3D" id="3.30.450.40">
    <property type="match status" value="1"/>
</dbReference>
<dbReference type="SUPFAM" id="SSF55785">
    <property type="entry name" value="PYP-like sensor domain (PAS domain)"/>
    <property type="match status" value="1"/>
</dbReference>
<name>A0A3S1CKK8_9CYAN</name>
<keyword evidence="7" id="KW-0808">Transferase</keyword>
<dbReference type="Pfam" id="PF08446">
    <property type="entry name" value="PAS_2"/>
    <property type="match status" value="1"/>
</dbReference>
<dbReference type="InterPro" id="IPR001294">
    <property type="entry name" value="Phytochrome"/>
</dbReference>
<dbReference type="InterPro" id="IPR016132">
    <property type="entry name" value="Phyto_chromo_attachment"/>
</dbReference>
<evidence type="ECO:0000313" key="14">
    <source>
        <dbReference type="EMBL" id="RUT05527.1"/>
    </source>
</evidence>
<reference evidence="14" key="1">
    <citation type="submission" date="2018-12" db="EMBL/GenBank/DDBJ databases">
        <authorList>
            <person name="Will S."/>
            <person name="Neumann-Schaal M."/>
            <person name="Henke P."/>
        </authorList>
    </citation>
    <scope>NUCLEOTIDE SEQUENCE</scope>
    <source>
        <strain evidence="14">PCC 7102</strain>
    </source>
</reference>
<dbReference type="EMBL" id="RSCL01000008">
    <property type="protein sequence ID" value="RUT05527.1"/>
    <property type="molecule type" value="Genomic_DNA"/>
</dbReference>
<dbReference type="InterPro" id="IPR003594">
    <property type="entry name" value="HATPase_dom"/>
</dbReference>
<dbReference type="AlphaFoldDB" id="A0A3S1CKK8"/>